<evidence type="ECO:0000313" key="3">
    <source>
        <dbReference type="Proteomes" id="UP001571980"/>
    </source>
</evidence>
<dbReference type="RefSeq" id="WP_372823093.1">
    <property type="nucleotide sequence ID" value="NZ_JARRIF010000001.1"/>
</dbReference>
<keyword evidence="3" id="KW-1185">Reference proteome</keyword>
<gene>
    <name evidence="2" type="ORF">P8X34_01365</name>
</gene>
<dbReference type="EMBL" id="JARRIG010000001">
    <property type="protein sequence ID" value="MFA4803405.1"/>
    <property type="molecule type" value="Genomic_DNA"/>
</dbReference>
<name>A0ABV4T0P9_9EURY</name>
<accession>A0ABV4T0P9</accession>
<keyword evidence="1" id="KW-1133">Transmembrane helix</keyword>
<feature type="transmembrane region" description="Helical" evidence="1">
    <location>
        <begin position="6"/>
        <end position="25"/>
    </location>
</feature>
<organism evidence="2 3">
    <name type="scientific">Pyrococcus kukulkanii</name>
    <dbReference type="NCBI Taxonomy" id="1609559"/>
    <lineage>
        <taxon>Archaea</taxon>
        <taxon>Methanobacteriati</taxon>
        <taxon>Methanobacteriota</taxon>
        <taxon>Thermococci</taxon>
        <taxon>Thermococcales</taxon>
        <taxon>Thermococcaceae</taxon>
        <taxon>Pyrococcus</taxon>
    </lineage>
</organism>
<reference evidence="2 3" key="1">
    <citation type="submission" date="2023-03" db="EMBL/GenBank/DDBJ databases">
        <title>Speciation in Pyrococcus: adaptation to high temperature as a mechanism.</title>
        <authorList>
            <person name="Gu J."/>
        </authorList>
    </citation>
    <scope>NUCLEOTIDE SEQUENCE [LARGE SCALE GENOMIC DNA]</scope>
    <source>
        <strain evidence="2 3">LMOA34</strain>
    </source>
</reference>
<evidence type="ECO:0000256" key="1">
    <source>
        <dbReference type="SAM" id="Phobius"/>
    </source>
</evidence>
<keyword evidence="1" id="KW-0812">Transmembrane</keyword>
<sequence length="121" mass="14116">MKISKIISMTIVLFFLIIIFEAGLYDGIKDRAREIKVEAYYQMYASTDAFKILLIDDIIGAYYIPHWMATPVVFVPSRSIQGEYPRMVMKIYNEKRELFERDLKKIHKRIGGCGMGLLRSI</sequence>
<evidence type="ECO:0000313" key="2">
    <source>
        <dbReference type="EMBL" id="MFA4803405.1"/>
    </source>
</evidence>
<comment type="caution">
    <text evidence="2">The sequence shown here is derived from an EMBL/GenBank/DDBJ whole genome shotgun (WGS) entry which is preliminary data.</text>
</comment>
<keyword evidence="1" id="KW-0472">Membrane</keyword>
<proteinExistence type="predicted"/>
<protein>
    <submittedName>
        <fullName evidence="2">Uncharacterized protein</fullName>
    </submittedName>
</protein>
<dbReference type="Proteomes" id="UP001571980">
    <property type="component" value="Unassembled WGS sequence"/>
</dbReference>